<feature type="region of interest" description="Disordered" evidence="1">
    <location>
        <begin position="1"/>
        <end position="89"/>
    </location>
</feature>
<evidence type="ECO:0000256" key="1">
    <source>
        <dbReference type="SAM" id="MobiDB-lite"/>
    </source>
</evidence>
<protein>
    <submittedName>
        <fullName evidence="2">Uncharacterized protein</fullName>
    </submittedName>
</protein>
<keyword evidence="3" id="KW-1185">Reference proteome</keyword>
<feature type="compositionally biased region" description="Polar residues" evidence="1">
    <location>
        <begin position="78"/>
        <end position="88"/>
    </location>
</feature>
<organism evidence="2 3">
    <name type="scientific">Trichonephila clavipes</name>
    <name type="common">Golden silk orbweaver</name>
    <name type="synonym">Nephila clavipes</name>
    <dbReference type="NCBI Taxonomy" id="2585209"/>
    <lineage>
        <taxon>Eukaryota</taxon>
        <taxon>Metazoa</taxon>
        <taxon>Ecdysozoa</taxon>
        <taxon>Arthropoda</taxon>
        <taxon>Chelicerata</taxon>
        <taxon>Arachnida</taxon>
        <taxon>Araneae</taxon>
        <taxon>Araneomorphae</taxon>
        <taxon>Entelegynae</taxon>
        <taxon>Araneoidea</taxon>
        <taxon>Nephilidae</taxon>
        <taxon>Trichonephila</taxon>
    </lineage>
</organism>
<evidence type="ECO:0000313" key="2">
    <source>
        <dbReference type="EMBL" id="GFY11538.1"/>
    </source>
</evidence>
<accession>A0A8X6SR85</accession>
<dbReference type="AlphaFoldDB" id="A0A8X6SR85"/>
<comment type="caution">
    <text evidence="2">The sequence shown here is derived from an EMBL/GenBank/DDBJ whole genome shotgun (WGS) entry which is preliminary data.</text>
</comment>
<name>A0A8X6SR85_TRICX</name>
<gene>
    <name evidence="2" type="ORF">TNCV_4230071</name>
</gene>
<sequence length="131" mass="15278">MPSIGGYNLRPSRGAKKGVPTIQLKEDTTMRTSSIQKKRRETTVQTLRQGAKKVKQQEYQKQEWSTTALPGEERKNEQPQITLSGGSSRTRKLQEIKIRLYGFNMHFSDRQSRELLQHANHDSHLKKFFFF</sequence>
<dbReference type="EMBL" id="BMAU01021306">
    <property type="protein sequence ID" value="GFY11538.1"/>
    <property type="molecule type" value="Genomic_DNA"/>
</dbReference>
<proteinExistence type="predicted"/>
<evidence type="ECO:0000313" key="3">
    <source>
        <dbReference type="Proteomes" id="UP000887159"/>
    </source>
</evidence>
<dbReference type="Proteomes" id="UP000887159">
    <property type="component" value="Unassembled WGS sequence"/>
</dbReference>
<reference evidence="2" key="1">
    <citation type="submission" date="2020-08" db="EMBL/GenBank/DDBJ databases">
        <title>Multicomponent nature underlies the extraordinary mechanical properties of spider dragline silk.</title>
        <authorList>
            <person name="Kono N."/>
            <person name="Nakamura H."/>
            <person name="Mori M."/>
            <person name="Yoshida Y."/>
            <person name="Ohtoshi R."/>
            <person name="Malay A.D."/>
            <person name="Moran D.A.P."/>
            <person name="Tomita M."/>
            <person name="Numata K."/>
            <person name="Arakawa K."/>
        </authorList>
    </citation>
    <scope>NUCLEOTIDE SEQUENCE</scope>
</reference>